<proteinExistence type="predicted"/>
<gene>
    <name evidence="8" type="ORF">EHS25_009312</name>
</gene>
<evidence type="ECO:0000256" key="2">
    <source>
        <dbReference type="ARBA" id="ARBA00022618"/>
    </source>
</evidence>
<feature type="compositionally biased region" description="Acidic residues" evidence="6">
    <location>
        <begin position="780"/>
        <end position="812"/>
    </location>
</feature>
<feature type="domain" description="Anaphase-promoting complex subunit 4 long" evidence="7">
    <location>
        <begin position="317"/>
        <end position="412"/>
    </location>
</feature>
<evidence type="ECO:0000256" key="4">
    <source>
        <dbReference type="ARBA" id="ARBA00022786"/>
    </source>
</evidence>
<feature type="region of interest" description="Disordered" evidence="6">
    <location>
        <begin position="779"/>
        <end position="812"/>
    </location>
</feature>
<keyword evidence="9" id="KW-1185">Reference proteome</keyword>
<dbReference type="GO" id="GO:0034399">
    <property type="term" value="C:nuclear periphery"/>
    <property type="evidence" value="ECO:0007669"/>
    <property type="project" value="TreeGrafter"/>
</dbReference>
<protein>
    <recommendedName>
        <fullName evidence="1">Anaphase-promoting complex subunit 4</fullName>
    </recommendedName>
</protein>
<dbReference type="GO" id="GO:0005680">
    <property type="term" value="C:anaphase-promoting complex"/>
    <property type="evidence" value="ECO:0007669"/>
    <property type="project" value="InterPro"/>
</dbReference>
<feature type="compositionally biased region" description="Low complexity" evidence="6">
    <location>
        <begin position="492"/>
        <end position="510"/>
    </location>
</feature>
<feature type="compositionally biased region" description="Acidic residues" evidence="6">
    <location>
        <begin position="536"/>
        <end position="548"/>
    </location>
</feature>
<dbReference type="GO" id="GO:0031145">
    <property type="term" value="P:anaphase-promoting complex-dependent catabolic process"/>
    <property type="evidence" value="ECO:0007669"/>
    <property type="project" value="InterPro"/>
</dbReference>
<name>A0A427YLF4_9TREE</name>
<dbReference type="PANTHER" id="PTHR13260">
    <property type="entry name" value="ANAPHASE PROMOTING COMPLEX SUBUNIT 4 APC4"/>
    <property type="match status" value="1"/>
</dbReference>
<evidence type="ECO:0000256" key="6">
    <source>
        <dbReference type="SAM" id="MobiDB-lite"/>
    </source>
</evidence>
<feature type="compositionally biased region" description="Basic and acidic residues" evidence="6">
    <location>
        <begin position="555"/>
        <end position="566"/>
    </location>
</feature>
<keyword evidence="3" id="KW-0498">Mitosis</keyword>
<dbReference type="GO" id="GO:0070979">
    <property type="term" value="P:protein K11-linked ubiquitination"/>
    <property type="evidence" value="ECO:0007669"/>
    <property type="project" value="TreeGrafter"/>
</dbReference>
<reference evidence="8 9" key="1">
    <citation type="submission" date="2018-11" db="EMBL/GenBank/DDBJ databases">
        <title>Genome sequence of Saitozyma podzolica DSM 27192.</title>
        <authorList>
            <person name="Aliyu H."/>
            <person name="Gorte O."/>
            <person name="Ochsenreither K."/>
        </authorList>
    </citation>
    <scope>NUCLEOTIDE SEQUENCE [LARGE SCALE GENOMIC DNA]</scope>
    <source>
        <strain evidence="8 9">DSM 27192</strain>
    </source>
</reference>
<keyword evidence="2" id="KW-0132">Cell division</keyword>
<dbReference type="OrthoDB" id="10259843at2759"/>
<feature type="region of interest" description="Disordered" evidence="6">
    <location>
        <begin position="721"/>
        <end position="751"/>
    </location>
</feature>
<evidence type="ECO:0000313" key="9">
    <source>
        <dbReference type="Proteomes" id="UP000279259"/>
    </source>
</evidence>
<feature type="region of interest" description="Disordered" evidence="6">
    <location>
        <begin position="482"/>
        <end position="566"/>
    </location>
</feature>
<evidence type="ECO:0000256" key="1">
    <source>
        <dbReference type="ARBA" id="ARBA00016067"/>
    </source>
</evidence>
<dbReference type="STRING" id="1890683.A0A427YLF4"/>
<accession>A0A427YLF4</accession>
<sequence>MNFPTSTSFTPLANLGLHTPHLLNPAACNPTMDLVVLLSPPDGSPDRLRAPQAWGSGKGKGKATDTRVELWRMGGNRAWEVDVGGVIAGMGWSRDGLVLSLLVLDGDNSKLEHRSVHNGQVVTAVPLTMVFGTDDRAAFIEGRRWCKLEWRECGLDWEDPQNGSAIMIIDSLPRVTPVEPPQPAVLNPFAKPVAPKPTGPHPNLATFPTLLSTPTRPPPDILTLTPLSGAAQTLLTGTLSLHSMAPSREVLDLAQISDRMGGLLDAVLRGLEAAEHAFRDGQKQTMIWREELETCGEQQGMSHPEVHADLFKLLMTITKWEASLDSAYRTIGKLMAESVIPALERIVLLLEELLGRARAPRMVGLDETAVKRAIDIACGFVKLAEQMRQDAMHETLASGEWMEWLKYEIARIGHDASAETMPLATYDLKLVWSYMTNGFVSSVFQTYFPDLPLRPPKDELPSDALPARISHEVDLTSELRESLGRLSRRKTNAGTTAAATSPANADADSSLTSAFDKSLPSPLPDESISIRPESPDHDEDVGESDDDASQSGTAGRKDAEPAEVKRVMESEPWVWANTLVKACEGLVRGGIGADGEEPTCQRVSDGLYDERHDKTRKWAAYVPPSLRELFLLCSRQTEPAQHSAIKLNLADASCLALQFFDDVELVLLLQSASKERYLLTVDYSALNESLIPLAPGNLAAGGMGGLPDLLNGQTPLDLPISRCRPLTPLPSAEARSEAEAGPQGPQGAPGAEPERIAIALNGRQGRRVGCVMMGQGTDVEVLDMEADEDAVLEDEEGEEDGMDDDEHMDEDE</sequence>
<dbReference type="Pfam" id="PF12896">
    <property type="entry name" value="ANAPC4"/>
    <property type="match status" value="1"/>
</dbReference>
<dbReference type="AlphaFoldDB" id="A0A427YLF4"/>
<evidence type="ECO:0000256" key="3">
    <source>
        <dbReference type="ARBA" id="ARBA00022776"/>
    </source>
</evidence>
<organism evidence="8 9">
    <name type="scientific">Saitozyma podzolica</name>
    <dbReference type="NCBI Taxonomy" id="1890683"/>
    <lineage>
        <taxon>Eukaryota</taxon>
        <taxon>Fungi</taxon>
        <taxon>Dikarya</taxon>
        <taxon>Basidiomycota</taxon>
        <taxon>Agaricomycotina</taxon>
        <taxon>Tremellomycetes</taxon>
        <taxon>Tremellales</taxon>
        <taxon>Trimorphomycetaceae</taxon>
        <taxon>Saitozyma</taxon>
    </lineage>
</organism>
<dbReference type="PANTHER" id="PTHR13260:SF0">
    <property type="entry name" value="ANAPHASE-PROMOTING COMPLEX SUBUNIT 4"/>
    <property type="match status" value="1"/>
</dbReference>
<feature type="compositionally biased region" description="Low complexity" evidence="6">
    <location>
        <begin position="739"/>
        <end position="751"/>
    </location>
</feature>
<dbReference type="EMBL" id="RSCD01000007">
    <property type="protein sequence ID" value="RSH91942.1"/>
    <property type="molecule type" value="Genomic_DNA"/>
</dbReference>
<keyword evidence="4" id="KW-0833">Ubl conjugation pathway</keyword>
<dbReference type="Proteomes" id="UP000279259">
    <property type="component" value="Unassembled WGS sequence"/>
</dbReference>
<dbReference type="InterPro" id="IPR024790">
    <property type="entry name" value="APC4_long_dom"/>
</dbReference>
<comment type="caution">
    <text evidence="8">The sequence shown here is derived from an EMBL/GenBank/DDBJ whole genome shotgun (WGS) entry which is preliminary data.</text>
</comment>
<dbReference type="InterPro" id="IPR024789">
    <property type="entry name" value="APC4"/>
</dbReference>
<dbReference type="GO" id="GO:0051301">
    <property type="term" value="P:cell division"/>
    <property type="evidence" value="ECO:0007669"/>
    <property type="project" value="UniProtKB-KW"/>
</dbReference>
<evidence type="ECO:0000259" key="7">
    <source>
        <dbReference type="Pfam" id="PF12896"/>
    </source>
</evidence>
<evidence type="ECO:0000256" key="5">
    <source>
        <dbReference type="ARBA" id="ARBA00023306"/>
    </source>
</evidence>
<evidence type="ECO:0000313" key="8">
    <source>
        <dbReference type="EMBL" id="RSH91942.1"/>
    </source>
</evidence>
<keyword evidence="5" id="KW-0131">Cell cycle</keyword>